<name>A0AAE1ST61_9SOLA</name>
<comment type="caution">
    <text evidence="1">The sequence shown here is derived from an EMBL/GenBank/DDBJ whole genome shotgun (WGS) entry which is preliminary data.</text>
</comment>
<protein>
    <submittedName>
        <fullName evidence="1">Uncharacterized protein</fullName>
    </submittedName>
</protein>
<accession>A0AAE1ST61</accession>
<dbReference type="AlphaFoldDB" id="A0AAE1ST61"/>
<evidence type="ECO:0000313" key="1">
    <source>
        <dbReference type="EMBL" id="KAK4375660.1"/>
    </source>
</evidence>
<proteinExistence type="predicted"/>
<gene>
    <name evidence="1" type="ORF">RND71_006337</name>
</gene>
<dbReference type="Proteomes" id="UP001291623">
    <property type="component" value="Unassembled WGS sequence"/>
</dbReference>
<evidence type="ECO:0000313" key="2">
    <source>
        <dbReference type="Proteomes" id="UP001291623"/>
    </source>
</evidence>
<organism evidence="1 2">
    <name type="scientific">Anisodus tanguticus</name>
    <dbReference type="NCBI Taxonomy" id="243964"/>
    <lineage>
        <taxon>Eukaryota</taxon>
        <taxon>Viridiplantae</taxon>
        <taxon>Streptophyta</taxon>
        <taxon>Embryophyta</taxon>
        <taxon>Tracheophyta</taxon>
        <taxon>Spermatophyta</taxon>
        <taxon>Magnoliopsida</taxon>
        <taxon>eudicotyledons</taxon>
        <taxon>Gunneridae</taxon>
        <taxon>Pentapetalae</taxon>
        <taxon>asterids</taxon>
        <taxon>lamiids</taxon>
        <taxon>Solanales</taxon>
        <taxon>Solanaceae</taxon>
        <taxon>Solanoideae</taxon>
        <taxon>Hyoscyameae</taxon>
        <taxon>Anisodus</taxon>
    </lineage>
</organism>
<dbReference type="EMBL" id="JAVYJV010000003">
    <property type="protein sequence ID" value="KAK4375660.1"/>
    <property type="molecule type" value="Genomic_DNA"/>
</dbReference>
<reference evidence="1" key="1">
    <citation type="submission" date="2023-12" db="EMBL/GenBank/DDBJ databases">
        <title>Genome assembly of Anisodus tanguticus.</title>
        <authorList>
            <person name="Wang Y.-J."/>
        </authorList>
    </citation>
    <scope>NUCLEOTIDE SEQUENCE</scope>
    <source>
        <strain evidence="1">KB-2021</strain>
        <tissue evidence="1">Leaf</tissue>
    </source>
</reference>
<sequence>MMSSMKDKVCRNTMYRCGGLPFQYWFYECTKLDCEEQLVLSNIEPSCVEKTVLQLPAFELVIEEEDNCMDDSTPHAQNTKQQCKIDSADELTLLRRDFNCNRVVDHVMDKGKNIGESELSDFPDNYNKEYGGG</sequence>
<keyword evidence="2" id="KW-1185">Reference proteome</keyword>